<dbReference type="PANTHER" id="PTHR43272:SF107">
    <property type="entry name" value="LONG-CHAIN-FATTY-ACID--COA LIGASE 5"/>
    <property type="match status" value="1"/>
</dbReference>
<keyword evidence="4" id="KW-1133">Transmembrane helix</keyword>
<keyword evidence="1 6" id="KW-0436">Ligase</keyword>
<accession>A0A4Y2VJN0</accession>
<evidence type="ECO:0000256" key="2">
    <source>
        <dbReference type="ARBA" id="ARBA00022832"/>
    </source>
</evidence>
<dbReference type="GO" id="GO:0005783">
    <property type="term" value="C:endoplasmic reticulum"/>
    <property type="evidence" value="ECO:0007669"/>
    <property type="project" value="TreeGrafter"/>
</dbReference>
<keyword evidence="4" id="KW-0812">Transmembrane</keyword>
<dbReference type="SUPFAM" id="SSF56801">
    <property type="entry name" value="Acetyl-CoA synthetase-like"/>
    <property type="match status" value="1"/>
</dbReference>
<feature type="non-terminal residue" evidence="6">
    <location>
        <position position="247"/>
    </location>
</feature>
<dbReference type="Gene3D" id="3.40.50.12780">
    <property type="entry name" value="N-terminal domain of ligase-like"/>
    <property type="match status" value="1"/>
</dbReference>
<keyword evidence="2" id="KW-0443">Lipid metabolism</keyword>
<keyword evidence="7" id="KW-1185">Reference proteome</keyword>
<gene>
    <name evidence="6" type="primary">Acsl5_2</name>
    <name evidence="6" type="ORF">AVEN_259787_1</name>
</gene>
<dbReference type="EMBL" id="BGPR01047842">
    <property type="protein sequence ID" value="GBO24871.1"/>
    <property type="molecule type" value="Genomic_DNA"/>
</dbReference>
<dbReference type="EC" id="6.2.1.3" evidence="3"/>
<evidence type="ECO:0000313" key="7">
    <source>
        <dbReference type="Proteomes" id="UP000499080"/>
    </source>
</evidence>
<dbReference type="Pfam" id="PF00501">
    <property type="entry name" value="AMP-binding"/>
    <property type="match status" value="1"/>
</dbReference>
<evidence type="ECO:0000313" key="6">
    <source>
        <dbReference type="EMBL" id="GBO24871.1"/>
    </source>
</evidence>
<dbReference type="GO" id="GO:0004467">
    <property type="term" value="F:long-chain fatty acid-CoA ligase activity"/>
    <property type="evidence" value="ECO:0007669"/>
    <property type="project" value="UniProtKB-EC"/>
</dbReference>
<keyword evidence="4" id="KW-0472">Membrane</keyword>
<protein>
    <recommendedName>
        <fullName evidence="3">long-chain-fatty-acid--CoA ligase</fullName>
        <ecNumber evidence="3">6.2.1.3</ecNumber>
    </recommendedName>
</protein>
<reference evidence="6 7" key="1">
    <citation type="journal article" date="2019" name="Sci. Rep.">
        <title>Orb-weaving spider Araneus ventricosus genome elucidates the spidroin gene catalogue.</title>
        <authorList>
            <person name="Kono N."/>
            <person name="Nakamura H."/>
            <person name="Ohtoshi R."/>
            <person name="Moran D.A.P."/>
            <person name="Shinohara A."/>
            <person name="Yoshida Y."/>
            <person name="Fujiwara M."/>
            <person name="Mori M."/>
            <person name="Tomita M."/>
            <person name="Arakawa K."/>
        </authorList>
    </citation>
    <scope>NUCLEOTIDE SEQUENCE [LARGE SCALE GENOMIC DNA]</scope>
</reference>
<evidence type="ECO:0000256" key="4">
    <source>
        <dbReference type="SAM" id="Phobius"/>
    </source>
</evidence>
<evidence type="ECO:0000256" key="1">
    <source>
        <dbReference type="ARBA" id="ARBA00022598"/>
    </source>
</evidence>
<dbReference type="AlphaFoldDB" id="A0A4Y2VJN0"/>
<name>A0A4Y2VJN0_ARAVE</name>
<dbReference type="Proteomes" id="UP000499080">
    <property type="component" value="Unassembled WGS sequence"/>
</dbReference>
<evidence type="ECO:0000259" key="5">
    <source>
        <dbReference type="Pfam" id="PF00501"/>
    </source>
</evidence>
<dbReference type="PANTHER" id="PTHR43272">
    <property type="entry name" value="LONG-CHAIN-FATTY-ACID--COA LIGASE"/>
    <property type="match status" value="1"/>
</dbReference>
<evidence type="ECO:0000256" key="3">
    <source>
        <dbReference type="ARBA" id="ARBA00026121"/>
    </source>
</evidence>
<dbReference type="InterPro" id="IPR042099">
    <property type="entry name" value="ANL_N_sf"/>
</dbReference>
<sequence length="247" mass="26978">NPMEDYLHYVGGTVGIAALTGAAAATAIYMACSPTPISPPVDIDDQSCEIPNSGGARQSRLAPPGGFTSFLYEDAKTLHEMMHRGHKISGNGNCLGYKISKTEYAWVSYKEVIERSRNIASGLLHIGMEPGQNSFIGIYSQNSVEWILTEHACYNQSAVIVPLYDTLGPHACSFIINQAEIKYVICDKEEKAKSLLEKRDDTPCLKHIIVVNGFSNETKELATEKGVQLNTLKEIEELGAKDPAEVL</sequence>
<dbReference type="GO" id="GO:0016020">
    <property type="term" value="C:membrane"/>
    <property type="evidence" value="ECO:0007669"/>
    <property type="project" value="TreeGrafter"/>
</dbReference>
<dbReference type="OrthoDB" id="1700726at2759"/>
<feature type="domain" description="AMP-dependent synthetase/ligase" evidence="5">
    <location>
        <begin position="102"/>
        <end position="244"/>
    </location>
</feature>
<feature type="non-terminal residue" evidence="6">
    <location>
        <position position="1"/>
    </location>
</feature>
<feature type="transmembrane region" description="Helical" evidence="4">
    <location>
        <begin position="6"/>
        <end position="29"/>
    </location>
</feature>
<proteinExistence type="predicted"/>
<comment type="caution">
    <text evidence="6">The sequence shown here is derived from an EMBL/GenBank/DDBJ whole genome shotgun (WGS) entry which is preliminary data.</text>
</comment>
<organism evidence="6 7">
    <name type="scientific">Araneus ventricosus</name>
    <name type="common">Orbweaver spider</name>
    <name type="synonym">Epeira ventricosa</name>
    <dbReference type="NCBI Taxonomy" id="182803"/>
    <lineage>
        <taxon>Eukaryota</taxon>
        <taxon>Metazoa</taxon>
        <taxon>Ecdysozoa</taxon>
        <taxon>Arthropoda</taxon>
        <taxon>Chelicerata</taxon>
        <taxon>Arachnida</taxon>
        <taxon>Araneae</taxon>
        <taxon>Araneomorphae</taxon>
        <taxon>Entelegynae</taxon>
        <taxon>Araneoidea</taxon>
        <taxon>Araneidae</taxon>
        <taxon>Araneus</taxon>
    </lineage>
</organism>
<dbReference type="InterPro" id="IPR000873">
    <property type="entry name" value="AMP-dep_synth/lig_dom"/>
</dbReference>
<keyword evidence="2" id="KW-0276">Fatty acid metabolism</keyword>